<dbReference type="Proteomes" id="UP000313066">
    <property type="component" value="Unassembled WGS sequence"/>
</dbReference>
<dbReference type="SUPFAM" id="SSF82171">
    <property type="entry name" value="DPP6 N-terminal domain-like"/>
    <property type="match status" value="1"/>
</dbReference>
<accession>A0A5N6BV93</accession>
<dbReference type="RefSeq" id="WP_139575680.1">
    <property type="nucleotide sequence ID" value="NZ_VDMA02000008.1"/>
</dbReference>
<name>A0A5N6BV93_9ACTN</name>
<proteinExistence type="predicted"/>
<dbReference type="AlphaFoldDB" id="A0A5N6BV93"/>
<dbReference type="Gene3D" id="2.130.10.10">
    <property type="entry name" value="YVTN repeat-like/Quinoprotein amine dehydrogenase"/>
    <property type="match status" value="1"/>
</dbReference>
<keyword evidence="2" id="KW-0812">Transmembrane</keyword>
<keyword evidence="4" id="KW-1185">Reference proteome</keyword>
<dbReference type="EMBL" id="VDMA02000008">
    <property type="protein sequence ID" value="KAB8184240.1"/>
    <property type="molecule type" value="Genomic_DNA"/>
</dbReference>
<protein>
    <recommendedName>
        <fullName evidence="5">WD40 repeat domain-containing protein</fullName>
    </recommendedName>
</protein>
<organism evidence="3 4">
    <name type="scientific">Microbispora catharanthi</name>
    <dbReference type="NCBI Taxonomy" id="1712871"/>
    <lineage>
        <taxon>Bacteria</taxon>
        <taxon>Bacillati</taxon>
        <taxon>Actinomycetota</taxon>
        <taxon>Actinomycetes</taxon>
        <taxon>Streptosporangiales</taxon>
        <taxon>Streptosporangiaceae</taxon>
        <taxon>Microbispora</taxon>
    </lineage>
</organism>
<evidence type="ECO:0008006" key="5">
    <source>
        <dbReference type="Google" id="ProtNLM"/>
    </source>
</evidence>
<keyword evidence="2" id="KW-0472">Membrane</keyword>
<feature type="region of interest" description="Disordered" evidence="1">
    <location>
        <begin position="248"/>
        <end position="373"/>
    </location>
</feature>
<feature type="transmembrane region" description="Helical" evidence="2">
    <location>
        <begin position="46"/>
        <end position="67"/>
    </location>
</feature>
<keyword evidence="2" id="KW-1133">Transmembrane helix</keyword>
<gene>
    <name evidence="3" type="ORF">FH610_018235</name>
</gene>
<feature type="compositionally biased region" description="Low complexity" evidence="1">
    <location>
        <begin position="309"/>
        <end position="326"/>
    </location>
</feature>
<comment type="caution">
    <text evidence="3">The sequence shown here is derived from an EMBL/GenBank/DDBJ whole genome shotgun (WGS) entry which is preliminary data.</text>
</comment>
<sequence length="519" mass="53046">MNDDVIRRLQDAAHAVGETVEAVPPFDPAAAPARRTPAGSRRTRSWLIPVAAAAAVTVAVAGGAVVARHGGGTMDTAAGTTAGPAAQPSFLVQIRSGDMAVRSVADGHVTATVPGPGGERFTQVQATRDNRLFYAVTEQDTCRSRFYRFSLSDSGEVASIGALPFTPPEGTAVTSLAVNGDGSTLAYGLSSCAPGGKGASLVVTDTATGDSRTWTSAHTSAVRDVSMSEDGRTLVFRRAAAVWGTSTEAITESAVPTEAPPKPEAAAEPEATPETTSGSPAAVESALPQDDGDVLPESRVTPEEPGTAPFPAASAEPEAGAAPREQPVTESAEPSAPPLPKGWTCLIPASTVENPTENPASGTTPSSASPATGVAWECSMSRTVWVLDTGTSEGLDDVRAITLGGSSAPTTGGVHDVALTPDGGRVLATVGWSRLAQVQGVTKLAGAVAEVVAYDVGTGQAVQTLYRDEERRPLFERVDVDGTGRFVLVVGPDETGQVTESGYRTLFTDDGGVARTAAW</sequence>
<reference evidence="3 4" key="1">
    <citation type="submission" date="2019-10" db="EMBL/GenBank/DDBJ databases">
        <title>Nonomuraea sp. nov., isolated from Phyllanthus amarus.</title>
        <authorList>
            <person name="Klykleung N."/>
            <person name="Tanasupawat S."/>
        </authorList>
    </citation>
    <scope>NUCLEOTIDE SEQUENCE [LARGE SCALE GENOMIC DNA]</scope>
    <source>
        <strain evidence="3 4">CR1-09</strain>
    </source>
</reference>
<evidence type="ECO:0000256" key="2">
    <source>
        <dbReference type="SAM" id="Phobius"/>
    </source>
</evidence>
<evidence type="ECO:0000256" key="1">
    <source>
        <dbReference type="SAM" id="MobiDB-lite"/>
    </source>
</evidence>
<evidence type="ECO:0000313" key="4">
    <source>
        <dbReference type="Proteomes" id="UP000313066"/>
    </source>
</evidence>
<evidence type="ECO:0000313" key="3">
    <source>
        <dbReference type="EMBL" id="KAB8184240.1"/>
    </source>
</evidence>
<feature type="compositionally biased region" description="Low complexity" evidence="1">
    <location>
        <begin position="359"/>
        <end position="373"/>
    </location>
</feature>
<dbReference type="InterPro" id="IPR015943">
    <property type="entry name" value="WD40/YVTN_repeat-like_dom_sf"/>
</dbReference>
<feature type="compositionally biased region" description="Low complexity" evidence="1">
    <location>
        <begin position="264"/>
        <end position="276"/>
    </location>
</feature>